<reference evidence="2" key="1">
    <citation type="submission" date="2016-10" db="EMBL/GenBank/DDBJ databases">
        <authorList>
            <person name="Varghese N."/>
            <person name="Submissions S."/>
        </authorList>
    </citation>
    <scope>NUCLEOTIDE SEQUENCE [LARGE SCALE GENOMIC DNA]</scope>
    <source>
        <strain evidence="2">DSM 23445</strain>
    </source>
</reference>
<evidence type="ECO:0000313" key="2">
    <source>
        <dbReference type="Proteomes" id="UP000199673"/>
    </source>
</evidence>
<dbReference type="Proteomes" id="UP000199673">
    <property type="component" value="Unassembled WGS sequence"/>
</dbReference>
<proteinExistence type="predicted"/>
<dbReference type="STRING" id="305507.SAMN04489724_0265"/>
<sequence length="422" mass="45944">MKTYPLLAKKIHYVLATVLCISLFSCEKSEDEDPVEEILPPIVLACDYFNSSQILVNDPQRPVDYVIECWTRVQGSLEIQPGVVIAFEQDAGMLVDLDNQLFEIRGTEQEPVILTGTVQQKGHWRGIYFTEAHNPSNLISNTIIEYAGSELLKSSSPSLGGSLALRNVSGTPPQNLTLESVEISSGGSYGLDLTTNSVVSVSNLTITANEGVPVKVAANKAHLLDQNSTFTGNSSDFVNIVSDNYEIEEMTVSWKQLDVPYLVDGRVHIKEGGHLTIEEGVEILFHPDGYLQTAALLPPYDVSLKILGTASNPVLLHAANGTNWGGIYYAFTQEDNRITHTIIEEAKGDFPVGNLTNSGAIYMHADPRLSVTNSAFNDLPNHAFYAYTGASTSAPDLLNFTRSDNSFTNLGGNELGWGNGRD</sequence>
<keyword evidence="2" id="KW-1185">Reference proteome</keyword>
<dbReference type="EMBL" id="FPBF01000012">
    <property type="protein sequence ID" value="SFU20194.1"/>
    <property type="molecule type" value="Genomic_DNA"/>
</dbReference>
<dbReference type="PROSITE" id="PS51257">
    <property type="entry name" value="PROKAR_LIPOPROTEIN"/>
    <property type="match status" value="1"/>
</dbReference>
<dbReference type="AlphaFoldDB" id="A0A1I7E8D5"/>
<dbReference type="RefSeq" id="WP_091698390.1">
    <property type="nucleotide sequence ID" value="NZ_FPBF01000012.1"/>
</dbReference>
<accession>A0A1I7E8D5</accession>
<dbReference type="OrthoDB" id="1466733at2"/>
<protein>
    <recommendedName>
        <fullName evidence="3">Right handed beta helix region</fullName>
    </recommendedName>
</protein>
<organism evidence="1 2">
    <name type="scientific">Algoriphagus locisalis</name>
    <dbReference type="NCBI Taxonomy" id="305507"/>
    <lineage>
        <taxon>Bacteria</taxon>
        <taxon>Pseudomonadati</taxon>
        <taxon>Bacteroidota</taxon>
        <taxon>Cytophagia</taxon>
        <taxon>Cytophagales</taxon>
        <taxon>Cyclobacteriaceae</taxon>
        <taxon>Algoriphagus</taxon>
    </lineage>
</organism>
<name>A0A1I7E8D5_9BACT</name>
<dbReference type="Gene3D" id="2.160.20.10">
    <property type="entry name" value="Single-stranded right-handed beta-helix, Pectin lyase-like"/>
    <property type="match status" value="1"/>
</dbReference>
<dbReference type="InterPro" id="IPR011050">
    <property type="entry name" value="Pectin_lyase_fold/virulence"/>
</dbReference>
<gene>
    <name evidence="1" type="ORF">SAMN04489724_0265</name>
</gene>
<evidence type="ECO:0000313" key="1">
    <source>
        <dbReference type="EMBL" id="SFU20194.1"/>
    </source>
</evidence>
<dbReference type="SUPFAM" id="SSF51126">
    <property type="entry name" value="Pectin lyase-like"/>
    <property type="match status" value="1"/>
</dbReference>
<dbReference type="InterPro" id="IPR012334">
    <property type="entry name" value="Pectin_lyas_fold"/>
</dbReference>
<evidence type="ECO:0008006" key="3">
    <source>
        <dbReference type="Google" id="ProtNLM"/>
    </source>
</evidence>